<dbReference type="PANTHER" id="PTHR38567:SF1">
    <property type="entry name" value="DUF4291 DOMAIN-CONTAINING PROTEIN"/>
    <property type="match status" value="1"/>
</dbReference>
<feature type="region of interest" description="Disordered" evidence="1">
    <location>
        <begin position="1"/>
        <end position="22"/>
    </location>
</feature>
<dbReference type="KEGG" id="pfy:PFICI_00410"/>
<protein>
    <recommendedName>
        <fullName evidence="4">ATP-dependent RNA helicase DHX8</fullName>
    </recommendedName>
</protein>
<proteinExistence type="predicted"/>
<dbReference type="Pfam" id="PF14124">
    <property type="entry name" value="DUF4291"/>
    <property type="match status" value="1"/>
</dbReference>
<evidence type="ECO:0000256" key="1">
    <source>
        <dbReference type="SAM" id="MobiDB-lite"/>
    </source>
</evidence>
<keyword evidence="3" id="KW-1185">Reference proteome</keyword>
<dbReference type="OrthoDB" id="413653at2759"/>
<dbReference type="Proteomes" id="UP000030651">
    <property type="component" value="Unassembled WGS sequence"/>
</dbReference>
<reference evidence="3" key="1">
    <citation type="journal article" date="2015" name="BMC Genomics">
        <title>Genomic and transcriptomic analysis of the endophytic fungus Pestalotiopsis fici reveals its lifestyle and high potential for synthesis of natural products.</title>
        <authorList>
            <person name="Wang X."/>
            <person name="Zhang X."/>
            <person name="Liu L."/>
            <person name="Xiang M."/>
            <person name="Wang W."/>
            <person name="Sun X."/>
            <person name="Che Y."/>
            <person name="Guo L."/>
            <person name="Liu G."/>
            <person name="Guo L."/>
            <person name="Wang C."/>
            <person name="Yin W.B."/>
            <person name="Stadler M."/>
            <person name="Zhang X."/>
            <person name="Liu X."/>
        </authorList>
    </citation>
    <scope>NUCLEOTIDE SEQUENCE [LARGE SCALE GENOMIC DNA]</scope>
    <source>
        <strain evidence="3">W106-1 / CGMCC3.15140</strain>
    </source>
</reference>
<organism evidence="2 3">
    <name type="scientific">Pestalotiopsis fici (strain W106-1 / CGMCC3.15140)</name>
    <dbReference type="NCBI Taxonomy" id="1229662"/>
    <lineage>
        <taxon>Eukaryota</taxon>
        <taxon>Fungi</taxon>
        <taxon>Dikarya</taxon>
        <taxon>Ascomycota</taxon>
        <taxon>Pezizomycotina</taxon>
        <taxon>Sordariomycetes</taxon>
        <taxon>Xylariomycetidae</taxon>
        <taxon>Amphisphaeriales</taxon>
        <taxon>Sporocadaceae</taxon>
        <taxon>Pestalotiopsis</taxon>
    </lineage>
</organism>
<evidence type="ECO:0000313" key="2">
    <source>
        <dbReference type="EMBL" id="ETS86582.1"/>
    </source>
</evidence>
<evidence type="ECO:0008006" key="4">
    <source>
        <dbReference type="Google" id="ProtNLM"/>
    </source>
</evidence>
<dbReference type="PANTHER" id="PTHR38567">
    <property type="entry name" value="DUF4291 DOMAIN-CONTAINING PROTEIN"/>
    <property type="match status" value="1"/>
</dbReference>
<evidence type="ECO:0000313" key="3">
    <source>
        <dbReference type="Proteomes" id="UP000030651"/>
    </source>
</evidence>
<sequence>MAQTIPKGNHLDPKSPDDTAQPPYRQIRAQYDEDTITVYQAYNAEIASQAVAHQRLNASPLFRPVRMTWIKPSWCWMMYRSGYACKDANQERILAIKMRHADFVGLLERAVLTTETTAATAAVGVGVGVGANSAACNEKREGVDAAVKVQWDPERSVRLGRLDHRSIQIGIRGSLAAEWIERWIVGIEDVTARAISLKAALDANPDISEQELVARGLVPDERAFHVSDNLRNVLGMHVS</sequence>
<dbReference type="STRING" id="1229662.W3XM68"/>
<dbReference type="OMA" id="RDRMTWI"/>
<accession>W3XM68</accession>
<dbReference type="eggNOG" id="ENOG502RYIY">
    <property type="taxonomic scope" value="Eukaryota"/>
</dbReference>
<dbReference type="HOGENOM" id="CLU_082565_1_0_1"/>
<dbReference type="AlphaFoldDB" id="W3XM68"/>
<dbReference type="InParanoid" id="W3XM68"/>
<dbReference type="RefSeq" id="XP_007827182.1">
    <property type="nucleotide sequence ID" value="XM_007828991.1"/>
</dbReference>
<name>W3XM68_PESFW</name>
<dbReference type="EMBL" id="KI912109">
    <property type="protein sequence ID" value="ETS86582.1"/>
    <property type="molecule type" value="Genomic_DNA"/>
</dbReference>
<dbReference type="InterPro" id="IPR025633">
    <property type="entry name" value="DUF4291"/>
</dbReference>
<dbReference type="GeneID" id="19265423"/>
<gene>
    <name evidence="2" type="ORF">PFICI_00410</name>
</gene>